<dbReference type="OrthoDB" id="3237269at2759"/>
<dbReference type="CDD" id="cd14752">
    <property type="entry name" value="GH31_N"/>
    <property type="match status" value="1"/>
</dbReference>
<sequence length="706" mass="80981">MHTLTLFSLLSVFFFFLVARDPFVRTFPFLSSLLFIWELYPIQFFFFLKAVFFFLLLLFEVHVVHLWLRVLTSILLFSGVSQMRLSLLVLLLSALLVASVANGVQLLKVNTNFTLCAEVYKENILRLTLRRTEWVYEPENVIIAKADRKVNYKCDKKLCHIKMKSCEAKAEVAENLVNVMYVCDGVLTTTASIPLPASGDAVSAVTTFPAAQTMYGLAEHAADLALRPGNEYDMYNTDAFHYPVNSTGALYGSVPFIMAYGKKRSAGLLLLNGSPMKVKVVQNDVPKCEWNAQAGLIDLFFFSALRPSEVHVLHGFLTGHTFMPPYTSLGFHQSRWNYMSTQDCLSVDEGFDTHSMPYDVLWLDIEHTNGRRYFTWDKHAFPDPKLLVQALSASGRKLTTVKDPHVKEEDGYAVHEAAKKNNYYVKTVQGRDFTGHCWPGTSSWPDFLNQRTRSWYATLLHNDHYDMSSDIYTWVDMNEPSVFKGERSSMSLDAVHLTDDKREVRHRVIHNMYSLLSIMAVHQGALESAGRKVKPKRPFILSRSFFPGLQRYAAVWTGDNMAQWSHLASTLPELLSLSMSNIPFVGADIGGFFFNTDEDLFVRWMQSAIFYPFMRSHTHLETKRHEPWTYSKEAQVLIRNSLALRYALIPYLYTAFYKAHVGRGRRSFGRSFTTFRTRTTCGRSRRRPCSDPRCCSVPWWLRTRGR</sequence>
<evidence type="ECO:0000256" key="8">
    <source>
        <dbReference type="ARBA" id="ARBA00023295"/>
    </source>
</evidence>
<evidence type="ECO:0000256" key="5">
    <source>
        <dbReference type="ARBA" id="ARBA00022801"/>
    </source>
</evidence>
<keyword evidence="7" id="KW-0325">Glycoprotein</keyword>
<dbReference type="Pfam" id="PF13802">
    <property type="entry name" value="Gal_mutarotas_2"/>
    <property type="match status" value="1"/>
</dbReference>
<protein>
    <recommendedName>
        <fullName evidence="9">Glucosidase II subunit alpha</fullName>
    </recommendedName>
</protein>
<dbReference type="InterPro" id="IPR000322">
    <property type="entry name" value="Glyco_hydro_31_TIM"/>
</dbReference>
<comment type="pathway">
    <text evidence="2">Glycan metabolism; N-glycan metabolism.</text>
</comment>
<dbReference type="Pfam" id="PF01055">
    <property type="entry name" value="Glyco_hydro_31_2nd"/>
    <property type="match status" value="1"/>
</dbReference>
<keyword evidence="11" id="KW-0812">Transmembrane</keyword>
<evidence type="ECO:0000256" key="9">
    <source>
        <dbReference type="ARBA" id="ARBA00042895"/>
    </source>
</evidence>
<evidence type="ECO:0000256" key="4">
    <source>
        <dbReference type="ARBA" id="ARBA00022729"/>
    </source>
</evidence>
<name>S9WAH4_9TRYP</name>
<gene>
    <name evidence="14" type="ORF">STCU_02546</name>
</gene>
<evidence type="ECO:0000256" key="3">
    <source>
        <dbReference type="ARBA" id="ARBA00007806"/>
    </source>
</evidence>
<dbReference type="EMBL" id="ATMH01002546">
    <property type="protein sequence ID" value="EPY32985.1"/>
    <property type="molecule type" value="Genomic_DNA"/>
</dbReference>
<keyword evidence="11" id="KW-1133">Transmembrane helix</keyword>
<feature type="transmembrane region" description="Helical" evidence="11">
    <location>
        <begin position="85"/>
        <end position="107"/>
    </location>
</feature>
<dbReference type="Gene3D" id="2.60.40.1760">
    <property type="entry name" value="glycosyl hydrolase (family 31)"/>
    <property type="match status" value="1"/>
</dbReference>
<dbReference type="GO" id="GO:0005783">
    <property type="term" value="C:endoplasmic reticulum"/>
    <property type="evidence" value="ECO:0007669"/>
    <property type="project" value="UniProtKB-SubCell"/>
</dbReference>
<comment type="subcellular location">
    <subcellularLocation>
        <location evidence="1">Endoplasmic reticulum</location>
    </subcellularLocation>
</comment>
<dbReference type="SUPFAM" id="SSF51445">
    <property type="entry name" value="(Trans)glycosidases"/>
    <property type="match status" value="1"/>
</dbReference>
<keyword evidence="11" id="KW-0472">Membrane</keyword>
<dbReference type="PANTHER" id="PTHR22762:SF54">
    <property type="entry name" value="BCDNA.GH04962"/>
    <property type="match status" value="1"/>
</dbReference>
<keyword evidence="8 10" id="KW-0326">Glycosidase</keyword>
<evidence type="ECO:0000256" key="7">
    <source>
        <dbReference type="ARBA" id="ARBA00023180"/>
    </source>
</evidence>
<feature type="transmembrane region" description="Helical" evidence="11">
    <location>
        <begin position="44"/>
        <end position="64"/>
    </location>
</feature>
<accession>S9WAH4</accession>
<dbReference type="PANTHER" id="PTHR22762">
    <property type="entry name" value="ALPHA-GLUCOSIDASE"/>
    <property type="match status" value="1"/>
</dbReference>
<evidence type="ECO:0000313" key="14">
    <source>
        <dbReference type="EMBL" id="EPY32985.1"/>
    </source>
</evidence>
<organism evidence="14 15">
    <name type="scientific">Strigomonas culicis</name>
    <dbReference type="NCBI Taxonomy" id="28005"/>
    <lineage>
        <taxon>Eukaryota</taxon>
        <taxon>Discoba</taxon>
        <taxon>Euglenozoa</taxon>
        <taxon>Kinetoplastea</taxon>
        <taxon>Metakinetoplastina</taxon>
        <taxon>Trypanosomatida</taxon>
        <taxon>Trypanosomatidae</taxon>
        <taxon>Strigomonadinae</taxon>
        <taxon>Strigomonas</taxon>
    </lineage>
</organism>
<evidence type="ECO:0000259" key="13">
    <source>
        <dbReference type="Pfam" id="PF13802"/>
    </source>
</evidence>
<comment type="similarity">
    <text evidence="3 10">Belongs to the glycosyl hydrolase 31 family.</text>
</comment>
<evidence type="ECO:0000313" key="15">
    <source>
        <dbReference type="Proteomes" id="UP000015354"/>
    </source>
</evidence>
<keyword evidence="4" id="KW-0732">Signal</keyword>
<keyword evidence="6" id="KW-0256">Endoplasmic reticulum</keyword>
<evidence type="ECO:0000256" key="1">
    <source>
        <dbReference type="ARBA" id="ARBA00004240"/>
    </source>
</evidence>
<evidence type="ECO:0000259" key="12">
    <source>
        <dbReference type="Pfam" id="PF01055"/>
    </source>
</evidence>
<dbReference type="InterPro" id="IPR017853">
    <property type="entry name" value="GH"/>
</dbReference>
<feature type="domain" description="Glycoside hydrolase family 31 N-terminal" evidence="13">
    <location>
        <begin position="115"/>
        <end position="277"/>
    </location>
</feature>
<feature type="domain" description="Glycoside hydrolase family 31 TIM barrel" evidence="12">
    <location>
        <begin position="322"/>
        <end position="655"/>
    </location>
</feature>
<dbReference type="Proteomes" id="UP000015354">
    <property type="component" value="Unassembled WGS sequence"/>
</dbReference>
<keyword evidence="15" id="KW-1185">Reference proteome</keyword>
<dbReference type="GO" id="GO:0090599">
    <property type="term" value="F:alpha-glucosidase activity"/>
    <property type="evidence" value="ECO:0007669"/>
    <property type="project" value="TreeGrafter"/>
</dbReference>
<keyword evidence="5 10" id="KW-0378">Hydrolase</keyword>
<evidence type="ECO:0000256" key="10">
    <source>
        <dbReference type="RuleBase" id="RU361185"/>
    </source>
</evidence>
<dbReference type="GO" id="GO:0005975">
    <property type="term" value="P:carbohydrate metabolic process"/>
    <property type="evidence" value="ECO:0007669"/>
    <property type="project" value="InterPro"/>
</dbReference>
<dbReference type="AlphaFoldDB" id="S9WAH4"/>
<dbReference type="Gene3D" id="3.20.20.80">
    <property type="entry name" value="Glycosidases"/>
    <property type="match status" value="1"/>
</dbReference>
<dbReference type="SUPFAM" id="SSF74650">
    <property type="entry name" value="Galactose mutarotase-like"/>
    <property type="match status" value="1"/>
</dbReference>
<evidence type="ECO:0000256" key="11">
    <source>
        <dbReference type="SAM" id="Phobius"/>
    </source>
</evidence>
<dbReference type="InterPro" id="IPR011013">
    <property type="entry name" value="Gal_mutarotase_sf_dom"/>
</dbReference>
<reference evidence="14 15" key="1">
    <citation type="journal article" date="2013" name="PLoS ONE">
        <title>Predicting the Proteins of Angomonas deanei, Strigomonas culicis and Their Respective Endosymbionts Reveals New Aspects of the Trypanosomatidae Family.</title>
        <authorList>
            <person name="Motta M.C."/>
            <person name="Martins A.C."/>
            <person name="de Souza S.S."/>
            <person name="Catta-Preta C.M."/>
            <person name="Silva R."/>
            <person name="Klein C.C."/>
            <person name="de Almeida L.G."/>
            <person name="de Lima Cunha O."/>
            <person name="Ciapina L.P."/>
            <person name="Brocchi M."/>
            <person name="Colabardini A.C."/>
            <person name="de Araujo Lima B."/>
            <person name="Machado C.R."/>
            <person name="de Almeida Soares C.M."/>
            <person name="Probst C.M."/>
            <person name="de Menezes C.B."/>
            <person name="Thompson C.E."/>
            <person name="Bartholomeu D.C."/>
            <person name="Gradia D.F."/>
            <person name="Pavoni D.P."/>
            <person name="Grisard E.C."/>
            <person name="Fantinatti-Garboggini F."/>
            <person name="Marchini F.K."/>
            <person name="Rodrigues-Luiz G.F."/>
            <person name="Wagner G."/>
            <person name="Goldman G.H."/>
            <person name="Fietto J.L."/>
            <person name="Elias M.C."/>
            <person name="Goldman M.H."/>
            <person name="Sagot M.F."/>
            <person name="Pereira M."/>
            <person name="Stoco P.H."/>
            <person name="de Mendonca-Neto R.P."/>
            <person name="Teixeira S.M."/>
            <person name="Maciel T.E."/>
            <person name="de Oliveira Mendes T.A."/>
            <person name="Urmenyi T.P."/>
            <person name="de Souza W."/>
            <person name="Schenkman S."/>
            <person name="de Vasconcelos A.T."/>
        </authorList>
    </citation>
    <scope>NUCLEOTIDE SEQUENCE [LARGE SCALE GENOMIC DNA]</scope>
</reference>
<dbReference type="InterPro" id="IPR025887">
    <property type="entry name" value="Glyco_hydro_31_N_dom"/>
</dbReference>
<evidence type="ECO:0000256" key="6">
    <source>
        <dbReference type="ARBA" id="ARBA00022824"/>
    </source>
</evidence>
<dbReference type="GO" id="GO:0006491">
    <property type="term" value="P:N-glycan processing"/>
    <property type="evidence" value="ECO:0007669"/>
    <property type="project" value="TreeGrafter"/>
</dbReference>
<proteinExistence type="inferred from homology"/>
<comment type="caution">
    <text evidence="14">The sequence shown here is derived from an EMBL/GenBank/DDBJ whole genome shotgun (WGS) entry which is preliminary data.</text>
</comment>
<dbReference type="GO" id="GO:0030246">
    <property type="term" value="F:carbohydrate binding"/>
    <property type="evidence" value="ECO:0007669"/>
    <property type="project" value="InterPro"/>
</dbReference>
<evidence type="ECO:0000256" key="2">
    <source>
        <dbReference type="ARBA" id="ARBA00004833"/>
    </source>
</evidence>